<reference evidence="2" key="2">
    <citation type="submission" date="2015-06" db="UniProtKB">
        <authorList>
            <consortium name="EnsemblProtists"/>
        </authorList>
    </citation>
    <scope>IDENTIFICATION</scope>
    <source>
        <strain evidence="2">Emoy2</strain>
    </source>
</reference>
<dbReference type="VEuPathDB" id="FungiDB:HpaG813006"/>
<dbReference type="HOGENOM" id="CLU_1374548_0_0_1"/>
<keyword evidence="3" id="KW-1185">Reference proteome</keyword>
<organism evidence="2 3">
    <name type="scientific">Hyaloperonospora arabidopsidis (strain Emoy2)</name>
    <name type="common">Downy mildew agent</name>
    <name type="synonym">Peronospora arabidopsidis</name>
    <dbReference type="NCBI Taxonomy" id="559515"/>
    <lineage>
        <taxon>Eukaryota</taxon>
        <taxon>Sar</taxon>
        <taxon>Stramenopiles</taxon>
        <taxon>Oomycota</taxon>
        <taxon>Peronosporomycetes</taxon>
        <taxon>Peronosporales</taxon>
        <taxon>Peronosporaceae</taxon>
        <taxon>Hyaloperonospora</taxon>
    </lineage>
</organism>
<evidence type="ECO:0000256" key="1">
    <source>
        <dbReference type="SAM" id="MobiDB-lite"/>
    </source>
</evidence>
<feature type="compositionally biased region" description="Basic residues" evidence="1">
    <location>
        <begin position="158"/>
        <end position="167"/>
    </location>
</feature>
<accession>M4C1Q5</accession>
<feature type="region of interest" description="Disordered" evidence="1">
    <location>
        <begin position="113"/>
        <end position="172"/>
    </location>
</feature>
<evidence type="ECO:0000313" key="3">
    <source>
        <dbReference type="Proteomes" id="UP000011713"/>
    </source>
</evidence>
<feature type="compositionally biased region" description="Basic residues" evidence="1">
    <location>
        <begin position="130"/>
        <end position="141"/>
    </location>
</feature>
<protein>
    <submittedName>
        <fullName evidence="2">Uncharacterized protein</fullName>
    </submittedName>
</protein>
<dbReference type="Proteomes" id="UP000011713">
    <property type="component" value="Unassembled WGS sequence"/>
</dbReference>
<sequence length="199" mass="23592">MVDQDALLEMDFMVPAGIRLDLADRTLCLLNGVWTKLYGKRKVYNNRVADVKLRQYARILAGGCVEIPLKRSISDLWRIWVTGCQRYAEWLNLDYKATTDQVDLQVDLEEEDEKPIVETPHRHQREKSSHANKRYPYKTRPLKYEVAPKTIHRERSQSKKRKPRRTNRHETMNKSLIRMGTLQKRWTGYEQSFGRDDIC</sequence>
<dbReference type="EMBL" id="JH598103">
    <property type="status" value="NOT_ANNOTATED_CDS"/>
    <property type="molecule type" value="Genomic_DNA"/>
</dbReference>
<dbReference type="EnsemblProtists" id="HpaT813006">
    <property type="protein sequence ID" value="HpaP813006"/>
    <property type="gene ID" value="HpaG813006"/>
</dbReference>
<name>M4C1Q5_HYAAE</name>
<dbReference type="AlphaFoldDB" id="M4C1Q5"/>
<reference evidence="3" key="1">
    <citation type="journal article" date="2010" name="Science">
        <title>Signatures of adaptation to obligate biotrophy in the Hyaloperonospora arabidopsidis genome.</title>
        <authorList>
            <person name="Baxter L."/>
            <person name="Tripathy S."/>
            <person name="Ishaque N."/>
            <person name="Boot N."/>
            <person name="Cabral A."/>
            <person name="Kemen E."/>
            <person name="Thines M."/>
            <person name="Ah-Fong A."/>
            <person name="Anderson R."/>
            <person name="Badejoko W."/>
            <person name="Bittner-Eddy P."/>
            <person name="Boore J.L."/>
            <person name="Chibucos M.C."/>
            <person name="Coates M."/>
            <person name="Dehal P."/>
            <person name="Delehaunty K."/>
            <person name="Dong S."/>
            <person name="Downton P."/>
            <person name="Dumas B."/>
            <person name="Fabro G."/>
            <person name="Fronick C."/>
            <person name="Fuerstenberg S.I."/>
            <person name="Fulton L."/>
            <person name="Gaulin E."/>
            <person name="Govers F."/>
            <person name="Hughes L."/>
            <person name="Humphray S."/>
            <person name="Jiang R.H."/>
            <person name="Judelson H."/>
            <person name="Kamoun S."/>
            <person name="Kyung K."/>
            <person name="Meijer H."/>
            <person name="Minx P."/>
            <person name="Morris P."/>
            <person name="Nelson J."/>
            <person name="Phuntumart V."/>
            <person name="Qutob D."/>
            <person name="Rehmany A."/>
            <person name="Rougon-Cardoso A."/>
            <person name="Ryden P."/>
            <person name="Torto-Alalibo T."/>
            <person name="Studholme D."/>
            <person name="Wang Y."/>
            <person name="Win J."/>
            <person name="Wood J."/>
            <person name="Clifton S.W."/>
            <person name="Rogers J."/>
            <person name="Van den Ackerveken G."/>
            <person name="Jones J.D."/>
            <person name="McDowell J.M."/>
            <person name="Beynon J."/>
            <person name="Tyler B.M."/>
        </authorList>
    </citation>
    <scope>NUCLEOTIDE SEQUENCE [LARGE SCALE GENOMIC DNA]</scope>
    <source>
        <strain evidence="3">Emoy2</strain>
    </source>
</reference>
<evidence type="ECO:0000313" key="2">
    <source>
        <dbReference type="EnsemblProtists" id="HpaP813006"/>
    </source>
</evidence>
<dbReference type="InParanoid" id="M4C1Q5"/>
<proteinExistence type="predicted"/>
<feature type="compositionally biased region" description="Basic and acidic residues" evidence="1">
    <location>
        <begin position="114"/>
        <end position="129"/>
    </location>
</feature>